<gene>
    <name evidence="3" type="ORF">HTAM1171_LOCUS12517</name>
</gene>
<dbReference type="PANTHER" id="PTHR32301:SF6">
    <property type="entry name" value="GOLVESIN-RELATED"/>
    <property type="match status" value="1"/>
</dbReference>
<dbReference type="Gene3D" id="3.40.50.300">
    <property type="entry name" value="P-loop containing nucleotide triphosphate hydrolases"/>
    <property type="match status" value="1"/>
</dbReference>
<feature type="compositionally biased region" description="Gly residues" evidence="1">
    <location>
        <begin position="28"/>
        <end position="40"/>
    </location>
</feature>
<name>A0A7S2N583_9STRA</name>
<evidence type="ECO:0000256" key="2">
    <source>
        <dbReference type="SAM" id="Phobius"/>
    </source>
</evidence>
<keyword evidence="2" id="KW-0812">Transmembrane</keyword>
<dbReference type="InterPro" id="IPR027417">
    <property type="entry name" value="P-loop_NTPase"/>
</dbReference>
<proteinExistence type="predicted"/>
<protein>
    <recommendedName>
        <fullName evidence="4">Sulfotransferase domain-containing protein</fullName>
    </recommendedName>
</protein>
<dbReference type="EMBL" id="HBGV01020065">
    <property type="protein sequence ID" value="CAD9520206.1"/>
    <property type="molecule type" value="Transcribed_RNA"/>
</dbReference>
<keyword evidence="2" id="KW-1133">Transmembrane helix</keyword>
<evidence type="ECO:0000256" key="1">
    <source>
        <dbReference type="SAM" id="MobiDB-lite"/>
    </source>
</evidence>
<reference evidence="3" key="1">
    <citation type="submission" date="2021-01" db="EMBL/GenBank/DDBJ databases">
        <authorList>
            <person name="Corre E."/>
            <person name="Pelletier E."/>
            <person name="Niang G."/>
            <person name="Scheremetjew M."/>
            <person name="Finn R."/>
            <person name="Kale V."/>
            <person name="Holt S."/>
            <person name="Cochrane G."/>
            <person name="Meng A."/>
            <person name="Brown T."/>
            <person name="Cohen L."/>
        </authorList>
    </citation>
    <scope>NUCLEOTIDE SEQUENCE</scope>
    <source>
        <strain evidence="3">CCMP826</strain>
    </source>
</reference>
<accession>A0A7S2N583</accession>
<organism evidence="3">
    <name type="scientific">Helicotheca tamesis</name>
    <dbReference type="NCBI Taxonomy" id="374047"/>
    <lineage>
        <taxon>Eukaryota</taxon>
        <taxon>Sar</taxon>
        <taxon>Stramenopiles</taxon>
        <taxon>Ochrophyta</taxon>
        <taxon>Bacillariophyta</taxon>
        <taxon>Mediophyceae</taxon>
        <taxon>Lithodesmiophycidae</taxon>
        <taxon>Lithodesmiales</taxon>
        <taxon>Lithodesmiaceae</taxon>
        <taxon>Helicotheca</taxon>
    </lineage>
</organism>
<evidence type="ECO:0000313" key="3">
    <source>
        <dbReference type="EMBL" id="CAD9520206.1"/>
    </source>
</evidence>
<feature type="region of interest" description="Disordered" evidence="1">
    <location>
        <begin position="1"/>
        <end position="46"/>
    </location>
</feature>
<dbReference type="InterPro" id="IPR053259">
    <property type="entry name" value="Golvesin-related_Golgi"/>
</dbReference>
<feature type="compositionally biased region" description="Basic and acidic residues" evidence="1">
    <location>
        <begin position="1"/>
        <end position="17"/>
    </location>
</feature>
<dbReference type="AlphaFoldDB" id="A0A7S2N583"/>
<dbReference type="PANTHER" id="PTHR32301">
    <property type="entry name" value="COUNTIN RECEPTOR CNR3-RELATED"/>
    <property type="match status" value="1"/>
</dbReference>
<feature type="transmembrane region" description="Helical" evidence="2">
    <location>
        <begin position="85"/>
        <end position="107"/>
    </location>
</feature>
<evidence type="ECO:0008006" key="4">
    <source>
        <dbReference type="Google" id="ProtNLM"/>
    </source>
</evidence>
<keyword evidence="2" id="KW-0472">Membrane</keyword>
<sequence>MSEEDSKKQEDEMKEGDATTLEIEETGGGDASASAGGEGGEYPSSYAHKKHDMVLDPDGATMQDVEGGRAIIQVPPAKTFFSQKYAMLGLLGVAAYGFIATVITLATSGRHPKTMERTETPFKYNDGSTYGYYDPTVVDADVATATDNPDGSEATDGFTMSLEEVMIAEDSMLPPLIEHFYVDMFQVADDGTMTLTPYEGTSGEVPVFWRIPTAGSRIESVLSGCVKAVLASSAGSNDEHGDEDNLRVYNFGNRAYVNVDLSQVGGIQRASELGLAESGLADVFVSPHLHYTASQLLSFPEHKGRLFTVLRHPIERAIARHSFFIRQNQPDKPNAREDLAQMTLAEYAKSEYSSKNWLTRFLVNKRSGLITEKDVQMAKEILRTKFLIGLYDKIELTAERIERYFGWFKNNQIERECHANQFKAARELDKKDYMYEVSVEDSINVGSEVYDILAKNNDADMEVYWYAVGLFDEQGKLFPPPAW</sequence>